<dbReference type="eggNOG" id="ENOG502SQKR">
    <property type="taxonomic scope" value="Eukaryota"/>
</dbReference>
<dbReference type="Pfam" id="PF00651">
    <property type="entry name" value="BTB"/>
    <property type="match status" value="1"/>
</dbReference>
<gene>
    <name evidence="2" type="ORF">SERLA73DRAFT_150570</name>
</gene>
<accession>F8PN57</accession>
<dbReference type="InterPro" id="IPR000210">
    <property type="entry name" value="BTB/POZ_dom"/>
</dbReference>
<evidence type="ECO:0000259" key="1">
    <source>
        <dbReference type="PROSITE" id="PS50097"/>
    </source>
</evidence>
<dbReference type="EMBL" id="GL945476">
    <property type="protein sequence ID" value="EGO03039.1"/>
    <property type="molecule type" value="Genomic_DNA"/>
</dbReference>
<dbReference type="STRING" id="936435.F8PN57"/>
<reference evidence="3" key="1">
    <citation type="journal article" date="2011" name="Science">
        <title>The plant cell wall-decomposing machinery underlies the functional diversity of forest fungi.</title>
        <authorList>
            <person name="Eastwood D.C."/>
            <person name="Floudas D."/>
            <person name="Binder M."/>
            <person name="Majcherczyk A."/>
            <person name="Schneider P."/>
            <person name="Aerts A."/>
            <person name="Asiegbu F.O."/>
            <person name="Baker S.E."/>
            <person name="Barry K."/>
            <person name="Bendiksby M."/>
            <person name="Blumentritt M."/>
            <person name="Coutinho P.M."/>
            <person name="Cullen D."/>
            <person name="de Vries R.P."/>
            <person name="Gathman A."/>
            <person name="Goodell B."/>
            <person name="Henrissat B."/>
            <person name="Ihrmark K."/>
            <person name="Kauserud H."/>
            <person name="Kohler A."/>
            <person name="LaButti K."/>
            <person name="Lapidus A."/>
            <person name="Lavin J.L."/>
            <person name="Lee Y.-H."/>
            <person name="Lindquist E."/>
            <person name="Lilly W."/>
            <person name="Lucas S."/>
            <person name="Morin E."/>
            <person name="Murat C."/>
            <person name="Oguiza J.A."/>
            <person name="Park J."/>
            <person name="Pisabarro A.G."/>
            <person name="Riley R."/>
            <person name="Rosling A."/>
            <person name="Salamov A."/>
            <person name="Schmidt O."/>
            <person name="Schmutz J."/>
            <person name="Skrede I."/>
            <person name="Stenlid J."/>
            <person name="Wiebenga A."/>
            <person name="Xie X."/>
            <person name="Kuees U."/>
            <person name="Hibbett D.S."/>
            <person name="Hoffmeister D."/>
            <person name="Hoegberg N."/>
            <person name="Martin F."/>
            <person name="Grigoriev I.V."/>
            <person name="Watkinson S.C."/>
        </authorList>
    </citation>
    <scope>NUCLEOTIDE SEQUENCE [LARGE SCALE GENOMIC DNA]</scope>
    <source>
        <strain evidence="3">strain S7.3</strain>
    </source>
</reference>
<evidence type="ECO:0000313" key="2">
    <source>
        <dbReference type="EMBL" id="EGO03039.1"/>
    </source>
</evidence>
<dbReference type="PROSITE" id="PS50097">
    <property type="entry name" value="BTB"/>
    <property type="match status" value="1"/>
</dbReference>
<dbReference type="SUPFAM" id="SSF54695">
    <property type="entry name" value="POZ domain"/>
    <property type="match status" value="1"/>
</dbReference>
<organism evidence="3">
    <name type="scientific">Serpula lacrymans var. lacrymans (strain S7.3)</name>
    <name type="common">Dry rot fungus</name>
    <dbReference type="NCBI Taxonomy" id="936435"/>
    <lineage>
        <taxon>Eukaryota</taxon>
        <taxon>Fungi</taxon>
        <taxon>Dikarya</taxon>
        <taxon>Basidiomycota</taxon>
        <taxon>Agaricomycotina</taxon>
        <taxon>Agaricomycetes</taxon>
        <taxon>Agaricomycetidae</taxon>
        <taxon>Boletales</taxon>
        <taxon>Coniophorineae</taxon>
        <taxon>Serpulaceae</taxon>
        <taxon>Serpula</taxon>
    </lineage>
</organism>
<dbReference type="CDD" id="cd18186">
    <property type="entry name" value="BTB_POZ_ZBTB_KLHL-like"/>
    <property type="match status" value="1"/>
</dbReference>
<dbReference type="Proteomes" id="UP000008063">
    <property type="component" value="Unassembled WGS sequence"/>
</dbReference>
<sequence length="315" mass="36280">MFTDAPSPFDHPKADIILRSSDYVYFRVFRLFLSLASPFFEAMFELPQPSVHDSGDEIKDGLVVIPVTEDSRTLDHLLRFCYPSTLAEDPNLEDLTDVVQVSEAARKYSLELIEKKVGNALGNQAILEKEPFRAFAVACGSRMEDETRTAARYTLRHPLMPPKVKELELITAIDLRQLLHYHAKCADAVQTLTSLSWMEYHYRATGDRWLTDVYHYGEHCDCPRTNKYRFKDNSTPPDWWAEYMDATWIALRDRPSGTTVLNGLDEAVKKARSRCSRCGYRVLEHMTEFTRVFADAVENLTTEVGHHIRKLSHRD</sequence>
<dbReference type="HOGENOM" id="CLU_052397_0_0_1"/>
<dbReference type="InParanoid" id="F8PN57"/>
<dbReference type="OrthoDB" id="3164835at2759"/>
<keyword evidence="3" id="KW-1185">Reference proteome</keyword>
<dbReference type="OMA" id="LEYRTEC"/>
<evidence type="ECO:0000313" key="3">
    <source>
        <dbReference type="Proteomes" id="UP000008063"/>
    </source>
</evidence>
<dbReference type="Gene3D" id="3.30.710.10">
    <property type="entry name" value="Potassium Channel Kv1.1, Chain A"/>
    <property type="match status" value="1"/>
</dbReference>
<protein>
    <recommendedName>
        <fullName evidence="1">BTB domain-containing protein</fullName>
    </recommendedName>
</protein>
<name>F8PN57_SERL3</name>
<proteinExistence type="predicted"/>
<dbReference type="InterPro" id="IPR011333">
    <property type="entry name" value="SKP1/BTB/POZ_sf"/>
</dbReference>
<feature type="domain" description="BTB" evidence="1">
    <location>
        <begin position="14"/>
        <end position="90"/>
    </location>
</feature>
<dbReference type="SMART" id="SM00225">
    <property type="entry name" value="BTB"/>
    <property type="match status" value="1"/>
</dbReference>
<dbReference type="AlphaFoldDB" id="F8PN57"/>